<evidence type="ECO:0000256" key="2">
    <source>
        <dbReference type="ARBA" id="ARBA00022692"/>
    </source>
</evidence>
<dbReference type="InterPro" id="IPR050382">
    <property type="entry name" value="MFS_Na/Anion_cotransporter"/>
</dbReference>
<keyword evidence="2 6" id="KW-0812">Transmembrane</keyword>
<dbReference type="AlphaFoldDB" id="A0A834R411"/>
<name>A0A834R411_SARSC</name>
<keyword evidence="3 6" id="KW-1133">Transmembrane helix</keyword>
<evidence type="ECO:0000256" key="5">
    <source>
        <dbReference type="SAM" id="MobiDB-lite"/>
    </source>
</evidence>
<protein>
    <submittedName>
        <fullName evidence="8">Sialin</fullName>
    </submittedName>
</protein>
<organism evidence="8">
    <name type="scientific">Sarcoptes scabiei</name>
    <name type="common">Itch mite</name>
    <name type="synonym">Acarus scabiei</name>
    <dbReference type="NCBI Taxonomy" id="52283"/>
    <lineage>
        <taxon>Eukaryota</taxon>
        <taxon>Metazoa</taxon>
        <taxon>Ecdysozoa</taxon>
        <taxon>Arthropoda</taxon>
        <taxon>Chelicerata</taxon>
        <taxon>Arachnida</taxon>
        <taxon>Acari</taxon>
        <taxon>Acariformes</taxon>
        <taxon>Sarcoptiformes</taxon>
        <taxon>Astigmata</taxon>
        <taxon>Psoroptidia</taxon>
        <taxon>Sarcoptoidea</taxon>
        <taxon>Sarcoptidae</taxon>
        <taxon>Sarcoptinae</taxon>
        <taxon>Sarcoptes</taxon>
    </lineage>
</organism>
<evidence type="ECO:0000259" key="7">
    <source>
        <dbReference type="PROSITE" id="PS50850"/>
    </source>
</evidence>
<keyword evidence="10" id="KW-1185">Reference proteome</keyword>
<dbReference type="Proteomes" id="UP000070412">
    <property type="component" value="Unassembled WGS sequence"/>
</dbReference>
<feature type="transmembrane region" description="Helical" evidence="6">
    <location>
        <begin position="199"/>
        <end position="219"/>
    </location>
</feature>
<feature type="compositionally biased region" description="Basic residues" evidence="5">
    <location>
        <begin position="393"/>
        <end position="412"/>
    </location>
</feature>
<comment type="subcellular location">
    <subcellularLocation>
        <location evidence="1">Membrane</location>
        <topology evidence="1">Multi-pass membrane protein</topology>
    </subcellularLocation>
</comment>
<dbReference type="OrthoDB" id="2985014at2759"/>
<dbReference type="PANTHER" id="PTHR11662:SF399">
    <property type="entry name" value="FI19708P1-RELATED"/>
    <property type="match status" value="1"/>
</dbReference>
<dbReference type="GO" id="GO:0006820">
    <property type="term" value="P:monoatomic anion transport"/>
    <property type="evidence" value="ECO:0007669"/>
    <property type="project" value="TreeGrafter"/>
</dbReference>
<keyword evidence="4 6" id="KW-0472">Membrane</keyword>
<feature type="transmembrane region" description="Helical" evidence="6">
    <location>
        <begin position="32"/>
        <end position="50"/>
    </location>
</feature>
<reference evidence="8" key="2">
    <citation type="submission" date="2020-01" db="EMBL/GenBank/DDBJ databases">
        <authorList>
            <person name="Korhonen P.K.K."/>
            <person name="Guangxu M.G."/>
            <person name="Wang T.W."/>
            <person name="Stroehlein A.J.S."/>
            <person name="Young N.D."/>
            <person name="Ang C.-S.A."/>
            <person name="Fernando D.W.F."/>
            <person name="Lu H.L."/>
            <person name="Taylor S.T."/>
            <person name="Ehtesham M.E.M."/>
            <person name="Najaraj S.H.N."/>
            <person name="Harsha G.H.G."/>
            <person name="Madugundu A.M."/>
            <person name="Renuse S.R."/>
            <person name="Holt D.H."/>
            <person name="Pandey A.P."/>
            <person name="Papenfuss A.P."/>
            <person name="Gasser R.B.G."/>
            <person name="Fischer K.F."/>
        </authorList>
    </citation>
    <scope>NUCLEOTIDE SEQUENCE</scope>
    <source>
        <strain evidence="8">SSS_KF_BRIS2020</strain>
    </source>
</reference>
<evidence type="ECO:0000313" key="8">
    <source>
        <dbReference type="EMBL" id="KAF7489305.1"/>
    </source>
</evidence>
<evidence type="ECO:0000256" key="4">
    <source>
        <dbReference type="ARBA" id="ARBA00023136"/>
    </source>
</evidence>
<proteinExistence type="predicted"/>
<feature type="transmembrane region" description="Helical" evidence="6">
    <location>
        <begin position="97"/>
        <end position="118"/>
    </location>
</feature>
<sequence>MGSCVRLSMAAIFNALLPLAASFDFILFVSLRMIIGCFHGIVHPALFFMFKNWFPNTEQTVALSLLLVGNALGLILNVPLSAFVFSISSPIIPNWSFLFYGGSLLHLVWLFLWTLWAADIPETHKSINEKEIFYIRQNSNNILELNNRQVPWRRIFKSKVLYASIVAKICWSFNNAIIIDNGPSYLNQIYGYNMVQASWYVAFVYLITVIVFLLSGPLFNILDHSLSISHTRLRKIFQMIVFLGSSITMCALAAWLRCDSYQLKILIIVNMITQGFTTVGEFPMINEFAGYYSGTVYGIAVTFDSFARFIASTIRGELVGRKMQNWNIVFYITGALNLIGLIIFELYASTSLRNWAIRQDLFQQLFVSNTFVNDHTKITHNQNQCPHKDSQNNHHHHDHHQNHHHHHHHHLFQHQSCKQPLKKPIKKEIRKELRNPHFRQDIDTETEDWKEFKSSTLVK</sequence>
<dbReference type="PANTHER" id="PTHR11662">
    <property type="entry name" value="SOLUTE CARRIER FAMILY 17"/>
    <property type="match status" value="1"/>
</dbReference>
<reference evidence="9" key="3">
    <citation type="submission" date="2022-06" db="UniProtKB">
        <authorList>
            <consortium name="EnsemblMetazoa"/>
        </authorList>
    </citation>
    <scope>IDENTIFICATION</scope>
</reference>
<accession>A0A834R411</accession>
<dbReference type="PROSITE" id="PS50850">
    <property type="entry name" value="MFS"/>
    <property type="match status" value="1"/>
</dbReference>
<dbReference type="InterPro" id="IPR036259">
    <property type="entry name" value="MFS_trans_sf"/>
</dbReference>
<dbReference type="SUPFAM" id="SSF103473">
    <property type="entry name" value="MFS general substrate transporter"/>
    <property type="match status" value="1"/>
</dbReference>
<feature type="region of interest" description="Disordered" evidence="5">
    <location>
        <begin position="381"/>
        <end position="417"/>
    </location>
</feature>
<dbReference type="EnsemblMetazoa" id="SSS_657s_mrna">
    <property type="protein sequence ID" value="KAF7489305.1"/>
    <property type="gene ID" value="SSS_657"/>
</dbReference>
<evidence type="ECO:0000256" key="1">
    <source>
        <dbReference type="ARBA" id="ARBA00004141"/>
    </source>
</evidence>
<reference evidence="10" key="1">
    <citation type="journal article" date="2020" name="PLoS Negl. Trop. Dis.">
        <title>High-quality nuclear genome for Sarcoptes scabiei-A critical resource for a neglected parasite.</title>
        <authorList>
            <person name="Korhonen P.K."/>
            <person name="Gasser R.B."/>
            <person name="Ma G."/>
            <person name="Wang T."/>
            <person name="Stroehlein A.J."/>
            <person name="Young N.D."/>
            <person name="Ang C.S."/>
            <person name="Fernando D.D."/>
            <person name="Lu H.C."/>
            <person name="Taylor S."/>
            <person name="Reynolds S.L."/>
            <person name="Mofiz E."/>
            <person name="Najaraj S.H."/>
            <person name="Gowda H."/>
            <person name="Madugundu A."/>
            <person name="Renuse S."/>
            <person name="Holt D."/>
            <person name="Pandey A."/>
            <person name="Papenfuss A.T."/>
            <person name="Fischer K."/>
        </authorList>
    </citation>
    <scope>NUCLEOTIDE SEQUENCE [LARGE SCALE GENOMIC DNA]</scope>
</reference>
<dbReference type="GO" id="GO:0022857">
    <property type="term" value="F:transmembrane transporter activity"/>
    <property type="evidence" value="ECO:0007669"/>
    <property type="project" value="InterPro"/>
</dbReference>
<feature type="transmembrane region" description="Helical" evidence="6">
    <location>
        <begin position="239"/>
        <end position="256"/>
    </location>
</feature>
<feature type="transmembrane region" description="Helical" evidence="6">
    <location>
        <begin position="62"/>
        <end position="85"/>
    </location>
</feature>
<feature type="transmembrane region" description="Helical" evidence="6">
    <location>
        <begin position="328"/>
        <end position="348"/>
    </location>
</feature>
<dbReference type="GO" id="GO:0016020">
    <property type="term" value="C:membrane"/>
    <property type="evidence" value="ECO:0007669"/>
    <property type="project" value="UniProtKB-SubCell"/>
</dbReference>
<evidence type="ECO:0000256" key="3">
    <source>
        <dbReference type="ARBA" id="ARBA00022989"/>
    </source>
</evidence>
<evidence type="ECO:0000313" key="10">
    <source>
        <dbReference type="Proteomes" id="UP000070412"/>
    </source>
</evidence>
<dbReference type="InterPro" id="IPR011701">
    <property type="entry name" value="MFS"/>
</dbReference>
<dbReference type="InterPro" id="IPR020846">
    <property type="entry name" value="MFS_dom"/>
</dbReference>
<dbReference type="EMBL" id="WVUK01000065">
    <property type="protein sequence ID" value="KAF7489305.1"/>
    <property type="molecule type" value="Genomic_DNA"/>
</dbReference>
<evidence type="ECO:0000313" key="9">
    <source>
        <dbReference type="EnsemblMetazoa" id="KAF7489305.1"/>
    </source>
</evidence>
<dbReference type="Pfam" id="PF07690">
    <property type="entry name" value="MFS_1"/>
    <property type="match status" value="1"/>
</dbReference>
<evidence type="ECO:0000256" key="6">
    <source>
        <dbReference type="SAM" id="Phobius"/>
    </source>
</evidence>
<feature type="domain" description="Major facilitator superfamily (MFS) profile" evidence="7">
    <location>
        <begin position="1"/>
        <end position="352"/>
    </location>
</feature>
<dbReference type="Gene3D" id="1.20.1250.20">
    <property type="entry name" value="MFS general substrate transporter like domains"/>
    <property type="match status" value="2"/>
</dbReference>
<gene>
    <name evidence="8" type="primary">SSS_657g</name>
    <name evidence="8" type="ORF">SSS_657</name>
</gene>